<dbReference type="Pfam" id="PF09478">
    <property type="entry name" value="CBM49"/>
    <property type="match status" value="1"/>
</dbReference>
<keyword evidence="4" id="KW-1185">Reference proteome</keyword>
<organism evidence="3 4">
    <name type="scientific">Polysphondylium violaceum</name>
    <dbReference type="NCBI Taxonomy" id="133409"/>
    <lineage>
        <taxon>Eukaryota</taxon>
        <taxon>Amoebozoa</taxon>
        <taxon>Evosea</taxon>
        <taxon>Eumycetozoa</taxon>
        <taxon>Dictyostelia</taxon>
        <taxon>Dictyosteliales</taxon>
        <taxon>Dictyosteliaceae</taxon>
        <taxon>Polysphondylium</taxon>
    </lineage>
</organism>
<dbReference type="InterPro" id="IPR019028">
    <property type="entry name" value="CBM_49"/>
</dbReference>
<dbReference type="SMART" id="SM01063">
    <property type="entry name" value="CBM49"/>
    <property type="match status" value="1"/>
</dbReference>
<evidence type="ECO:0000313" key="3">
    <source>
        <dbReference type="EMBL" id="KAF2068241.1"/>
    </source>
</evidence>
<dbReference type="InterPro" id="IPR052879">
    <property type="entry name" value="Dd_Spore_Germination_Stalk"/>
</dbReference>
<dbReference type="GO" id="GO:0005201">
    <property type="term" value="F:extracellular matrix structural constituent"/>
    <property type="evidence" value="ECO:0007669"/>
    <property type="project" value="TreeGrafter"/>
</dbReference>
<protein>
    <recommendedName>
        <fullName evidence="2">Carbohydrate binding domain-containing protein</fullName>
    </recommendedName>
</protein>
<dbReference type="EMBL" id="AJWJ01001109">
    <property type="protein sequence ID" value="KAF2068241.1"/>
    <property type="molecule type" value="Genomic_DNA"/>
</dbReference>
<sequence>MKPLTIFLLIVASVFALSIPSIFASDPKCPANYSAVDTQYGGVISCQLHTNELIITQTVTSKWSENNDQYPYAQVLVEIKNIGSKVINQLVLSPLCLNTLKDSNAVWGVAHQGCDIHLPDYSTIHPNSALFFGYITKGSNAQPINVVQAVPL</sequence>
<accession>A0A8J4PLB6</accession>
<dbReference type="AlphaFoldDB" id="A0A8J4PLB6"/>
<feature type="signal peptide" evidence="1">
    <location>
        <begin position="1"/>
        <end position="16"/>
    </location>
</feature>
<comment type="caution">
    <text evidence="3">The sequence shown here is derived from an EMBL/GenBank/DDBJ whole genome shotgun (WGS) entry which is preliminary data.</text>
</comment>
<gene>
    <name evidence="3" type="ORF">CYY_010434</name>
</gene>
<dbReference type="GO" id="GO:0031012">
    <property type="term" value="C:extracellular matrix"/>
    <property type="evidence" value="ECO:0007669"/>
    <property type="project" value="TreeGrafter"/>
</dbReference>
<dbReference type="PANTHER" id="PTHR33239:SF9">
    <property type="entry name" value="CARBOHYDRATE BINDING DOMAIN-CONTAINING PROTEIN-RELATED"/>
    <property type="match status" value="1"/>
</dbReference>
<dbReference type="GO" id="GO:0030246">
    <property type="term" value="F:carbohydrate binding"/>
    <property type="evidence" value="ECO:0007669"/>
    <property type="project" value="InterPro"/>
</dbReference>
<feature type="domain" description="Carbohydrate binding" evidence="2">
    <location>
        <begin position="53"/>
        <end position="139"/>
    </location>
</feature>
<proteinExistence type="predicted"/>
<feature type="chain" id="PRO_5035245116" description="Carbohydrate binding domain-containing protein" evidence="1">
    <location>
        <begin position="17"/>
        <end position="152"/>
    </location>
</feature>
<evidence type="ECO:0000259" key="2">
    <source>
        <dbReference type="SMART" id="SM01063"/>
    </source>
</evidence>
<evidence type="ECO:0000313" key="4">
    <source>
        <dbReference type="Proteomes" id="UP000695562"/>
    </source>
</evidence>
<evidence type="ECO:0000256" key="1">
    <source>
        <dbReference type="SAM" id="SignalP"/>
    </source>
</evidence>
<reference evidence="3" key="1">
    <citation type="submission" date="2020-01" db="EMBL/GenBank/DDBJ databases">
        <title>Development of genomics and gene disruption for Polysphondylium violaceum indicates a role for the polyketide synthase stlB in stalk morphogenesis.</title>
        <authorList>
            <person name="Narita B."/>
            <person name="Kawabe Y."/>
            <person name="Kin K."/>
            <person name="Saito T."/>
            <person name="Gibbs R."/>
            <person name="Kuspa A."/>
            <person name="Muzny D."/>
            <person name="Queller D."/>
            <person name="Richards S."/>
            <person name="Strassman J."/>
            <person name="Sucgang R."/>
            <person name="Worley K."/>
            <person name="Schaap P."/>
        </authorList>
    </citation>
    <scope>NUCLEOTIDE SEQUENCE</scope>
    <source>
        <strain evidence="3">QSvi11</strain>
    </source>
</reference>
<keyword evidence="1" id="KW-0732">Signal</keyword>
<name>A0A8J4PLB6_9MYCE</name>
<dbReference type="Proteomes" id="UP000695562">
    <property type="component" value="Unassembled WGS sequence"/>
</dbReference>
<dbReference type="GO" id="GO:0030198">
    <property type="term" value="P:extracellular matrix organization"/>
    <property type="evidence" value="ECO:0007669"/>
    <property type="project" value="TreeGrafter"/>
</dbReference>
<dbReference type="PANTHER" id="PTHR33239">
    <property type="entry name" value="CELLULOSE-BINDING DOMAIN-CONTAINING PROTEIN-RELATED"/>
    <property type="match status" value="1"/>
</dbReference>